<keyword evidence="2" id="KW-1185">Reference proteome</keyword>
<gene>
    <name evidence="1" type="ORF">FRC54_09160</name>
</gene>
<evidence type="ECO:0000313" key="2">
    <source>
        <dbReference type="Proteomes" id="UP000460257"/>
    </source>
</evidence>
<dbReference type="AlphaFoldDB" id="A0A6N7J365"/>
<evidence type="ECO:0000313" key="1">
    <source>
        <dbReference type="EMBL" id="MQN02050.1"/>
    </source>
</evidence>
<dbReference type="Pfam" id="PF19642">
    <property type="entry name" value="DUF6145"/>
    <property type="match status" value="1"/>
</dbReference>
<reference evidence="1" key="1">
    <citation type="journal article" date="2020" name="Appl. Environ. Microbiol.">
        <title>Medium-Chain Fatty Acid Synthesis by 'Candidatus Weimeria bifida' gen. nov., sp. nov., and 'Candidatus Pseudoramibacter fermentans' sp. nov.</title>
        <authorList>
            <person name="Scarborough M.J."/>
            <person name="Myers K.S."/>
            <person name="Donohue T.J."/>
            <person name="Noguera D.R."/>
        </authorList>
    </citation>
    <scope>NUCLEOTIDE SEQUENCE</scope>
    <source>
        <strain evidence="1">LCO1.1</strain>
    </source>
</reference>
<name>A0A6N7J365_9FIRM</name>
<sequence length="104" mass="12277">MYQDKIVLCAASAYNKKYYLNPDFDGLPEEVKKELQIMCVLFTEDIGGIIELYFDDEGSLHLMTDSEEGDLTYDNIGAPLKIKQIQKDQRELFRELEEYFREFF</sequence>
<dbReference type="Proteomes" id="UP000460257">
    <property type="component" value="Unassembled WGS sequence"/>
</dbReference>
<dbReference type="EMBL" id="VOGC01000007">
    <property type="protein sequence ID" value="MQN02050.1"/>
    <property type="molecule type" value="Genomic_DNA"/>
</dbReference>
<organism evidence="1 2">
    <name type="scientific">Candidatus Weimeria bifida</name>
    <dbReference type="NCBI Taxonomy" id="2599074"/>
    <lineage>
        <taxon>Bacteria</taxon>
        <taxon>Bacillati</taxon>
        <taxon>Bacillota</taxon>
        <taxon>Clostridia</taxon>
        <taxon>Lachnospirales</taxon>
        <taxon>Lachnospiraceae</taxon>
        <taxon>Candidatus Weimeria</taxon>
    </lineage>
</organism>
<accession>A0A6N7J365</accession>
<dbReference type="InterPro" id="IPR046143">
    <property type="entry name" value="DUF6145"/>
</dbReference>
<comment type="caution">
    <text evidence="1">The sequence shown here is derived from an EMBL/GenBank/DDBJ whole genome shotgun (WGS) entry which is preliminary data.</text>
</comment>
<protein>
    <submittedName>
        <fullName evidence="1">Uncharacterized protein</fullName>
    </submittedName>
</protein>
<proteinExistence type="predicted"/>